<evidence type="ECO:0000313" key="7">
    <source>
        <dbReference type="EMBL" id="CAF1015827.1"/>
    </source>
</evidence>
<dbReference type="InterPro" id="IPR052954">
    <property type="entry name" value="GPCR-Ligand_Int"/>
</dbReference>
<dbReference type="GO" id="GO:0004930">
    <property type="term" value="F:G protein-coupled receptor activity"/>
    <property type="evidence" value="ECO:0007669"/>
    <property type="project" value="InterPro"/>
</dbReference>
<dbReference type="Proteomes" id="UP000663852">
    <property type="component" value="Unassembled WGS sequence"/>
</dbReference>
<accession>A0A815GFY5</accession>
<evidence type="ECO:0000259" key="6">
    <source>
        <dbReference type="PROSITE" id="PS50262"/>
    </source>
</evidence>
<dbReference type="SUPFAM" id="SSF81321">
    <property type="entry name" value="Family A G protein-coupled receptor-like"/>
    <property type="match status" value="1"/>
</dbReference>
<dbReference type="AlphaFoldDB" id="A0A815GFY5"/>
<evidence type="ECO:0000313" key="8">
    <source>
        <dbReference type="EMBL" id="CAF1339316.1"/>
    </source>
</evidence>
<evidence type="ECO:0000256" key="2">
    <source>
        <dbReference type="ARBA" id="ARBA00022692"/>
    </source>
</evidence>
<comment type="subcellular location">
    <subcellularLocation>
        <location evidence="1">Membrane</location>
    </subcellularLocation>
</comment>
<organism evidence="8 10">
    <name type="scientific">Adineta ricciae</name>
    <name type="common">Rotifer</name>
    <dbReference type="NCBI Taxonomy" id="249248"/>
    <lineage>
        <taxon>Eukaryota</taxon>
        <taxon>Metazoa</taxon>
        <taxon>Spiralia</taxon>
        <taxon>Gnathifera</taxon>
        <taxon>Rotifera</taxon>
        <taxon>Eurotatoria</taxon>
        <taxon>Bdelloidea</taxon>
        <taxon>Adinetida</taxon>
        <taxon>Adinetidae</taxon>
        <taxon>Adineta</taxon>
    </lineage>
</organism>
<feature type="transmembrane region" description="Helical" evidence="5">
    <location>
        <begin position="135"/>
        <end position="156"/>
    </location>
</feature>
<comment type="caution">
    <text evidence="8">The sequence shown here is derived from an EMBL/GenBank/DDBJ whole genome shotgun (WGS) entry which is preliminary data.</text>
</comment>
<dbReference type="EMBL" id="CAJNOJ010000252">
    <property type="protein sequence ID" value="CAF1339316.1"/>
    <property type="molecule type" value="Genomic_DNA"/>
</dbReference>
<evidence type="ECO:0000256" key="1">
    <source>
        <dbReference type="ARBA" id="ARBA00004370"/>
    </source>
</evidence>
<gene>
    <name evidence="8" type="ORF">EDS130_LOCUS32644</name>
    <name evidence="7" type="ORF">XAT740_LOCUS13969</name>
</gene>
<dbReference type="PANTHER" id="PTHR46641:SF18">
    <property type="entry name" value="G-PROTEIN COUPLED RECEPTORS FAMILY 1 PROFILE DOMAIN-CONTAINING PROTEIN"/>
    <property type="match status" value="1"/>
</dbReference>
<evidence type="ECO:0000256" key="5">
    <source>
        <dbReference type="SAM" id="Phobius"/>
    </source>
</evidence>
<keyword evidence="3 5" id="KW-1133">Transmembrane helix</keyword>
<dbReference type="InterPro" id="IPR017452">
    <property type="entry name" value="GPCR_Rhodpsn_7TM"/>
</dbReference>
<evidence type="ECO:0000256" key="4">
    <source>
        <dbReference type="ARBA" id="ARBA00023136"/>
    </source>
</evidence>
<feature type="transmembrane region" description="Helical" evidence="5">
    <location>
        <begin position="229"/>
        <end position="249"/>
    </location>
</feature>
<dbReference type="Proteomes" id="UP000663828">
    <property type="component" value="Unassembled WGS sequence"/>
</dbReference>
<feature type="transmembrane region" description="Helical" evidence="5">
    <location>
        <begin position="181"/>
        <end position="208"/>
    </location>
</feature>
<sequence length="315" mass="36176">MSFSAVNYLNYISKQINIYVGTFVYIFGNINNILCFIIFLSTKRLTKNASSIYLIAVSIANLVILNTSFLSRVILPTNFNLDPVLISSTWCKLRQYFGHVSATFSLFCTSWAMIDQYLLTSKNIYFRQFSTPKNAYYVILSTLMFSILHSTPLIIYNQLNISSLTNITSCSLSSNMIYQNYVAYFVLPFILGFIPGIITIIFTILTYSNINSLHRQEMRTQIQQQLTKMVIGQNILFLIDNIAYTGQNIYTLLTVSKSKADSYLAYENIGLTIINIFGYAGYTFSFIIYIVVSSSIRKHFKELIKKFLNYLMCHQ</sequence>
<protein>
    <recommendedName>
        <fullName evidence="6">G-protein coupled receptors family 1 profile domain-containing protein</fullName>
    </recommendedName>
</protein>
<feature type="domain" description="G-protein coupled receptors family 1 profile" evidence="6">
    <location>
        <begin position="31"/>
        <end position="289"/>
    </location>
</feature>
<evidence type="ECO:0000313" key="10">
    <source>
        <dbReference type="Proteomes" id="UP000663852"/>
    </source>
</evidence>
<feature type="transmembrane region" description="Helical" evidence="5">
    <location>
        <begin position="52"/>
        <end position="75"/>
    </location>
</feature>
<dbReference type="GO" id="GO:0016020">
    <property type="term" value="C:membrane"/>
    <property type="evidence" value="ECO:0007669"/>
    <property type="project" value="UniProtKB-SubCell"/>
</dbReference>
<feature type="transmembrane region" description="Helical" evidence="5">
    <location>
        <begin position="95"/>
        <end position="114"/>
    </location>
</feature>
<reference evidence="8" key="1">
    <citation type="submission" date="2021-02" db="EMBL/GenBank/DDBJ databases">
        <authorList>
            <person name="Nowell W R."/>
        </authorList>
    </citation>
    <scope>NUCLEOTIDE SEQUENCE</scope>
</reference>
<evidence type="ECO:0000256" key="3">
    <source>
        <dbReference type="ARBA" id="ARBA00022989"/>
    </source>
</evidence>
<evidence type="ECO:0000313" key="9">
    <source>
        <dbReference type="Proteomes" id="UP000663828"/>
    </source>
</evidence>
<dbReference type="PANTHER" id="PTHR46641">
    <property type="entry name" value="FMRFAMIDE RECEPTOR-RELATED"/>
    <property type="match status" value="1"/>
</dbReference>
<dbReference type="PROSITE" id="PS50262">
    <property type="entry name" value="G_PROTEIN_RECEP_F1_2"/>
    <property type="match status" value="1"/>
</dbReference>
<dbReference type="EMBL" id="CAJNOR010000826">
    <property type="protein sequence ID" value="CAF1015827.1"/>
    <property type="molecule type" value="Genomic_DNA"/>
</dbReference>
<keyword evidence="4 5" id="KW-0472">Membrane</keyword>
<dbReference type="InterPro" id="IPR000276">
    <property type="entry name" value="GPCR_Rhodpsn"/>
</dbReference>
<keyword evidence="2 5" id="KW-0812">Transmembrane</keyword>
<name>A0A815GFY5_ADIRI</name>
<dbReference type="Gene3D" id="1.20.1070.10">
    <property type="entry name" value="Rhodopsin 7-helix transmembrane proteins"/>
    <property type="match status" value="1"/>
</dbReference>
<feature type="transmembrane region" description="Helical" evidence="5">
    <location>
        <begin position="269"/>
        <end position="292"/>
    </location>
</feature>
<feature type="transmembrane region" description="Helical" evidence="5">
    <location>
        <begin position="16"/>
        <end position="40"/>
    </location>
</feature>
<keyword evidence="9" id="KW-1185">Reference proteome</keyword>
<dbReference type="Pfam" id="PF00001">
    <property type="entry name" value="7tm_1"/>
    <property type="match status" value="1"/>
</dbReference>
<proteinExistence type="predicted"/>